<sequence>MRFIIEFKDFKTKETQDRSLEVLQTFLNEHLIGKNHGTRFECIIIRFIANPSISRKLQLKTLYKTYAIVEVGLTIEPSRKVQLPNFTAGLLQVENAIRKAAFIETSGNKMKYEEEELVKDYRNALEFAPKTMEELKRYANNQKEIEFKNGVKRTDCFIRTRSMNPLSLNKRLNDIVVSEYFNEPSVSSYAYRFTEVLSNLFYRAEIMLPGYNCIVFKIAQTVEEAKQDVALEDSYSLTFSALDISKFLAGTAEEKFHMLFESIKEGMSLIVDFDHLEKDKIEEVMNEVAQKGLDMELVYVSKQNEKYLAQLLYQVPNGPAEKADFQLKLTDLASGQTGTVPVASAGTFWAAHCFNSISIKKKEIVITGRKSYQAELTRKMEKLPEKFTFDISEILK</sequence>
<protein>
    <submittedName>
        <fullName evidence="1">Uncharacterized protein</fullName>
    </submittedName>
</protein>
<organism evidence="1 2">
    <name type="scientific">Planococcus shixiaomingii</name>
    <dbReference type="NCBI Taxonomy" id="3058393"/>
    <lineage>
        <taxon>Bacteria</taxon>
        <taxon>Bacillati</taxon>
        <taxon>Bacillota</taxon>
        <taxon>Bacilli</taxon>
        <taxon>Bacillales</taxon>
        <taxon>Caryophanaceae</taxon>
        <taxon>Planococcus</taxon>
    </lineage>
</organism>
<proteinExistence type="predicted"/>
<comment type="caution">
    <text evidence="1">The sequence shown here is derived from an EMBL/GenBank/DDBJ whole genome shotgun (WGS) entry which is preliminary data.</text>
</comment>
<gene>
    <name evidence="1" type="ORF">QWY14_02400</name>
</gene>
<reference evidence="1 2" key="1">
    <citation type="submission" date="2023-06" db="EMBL/GenBank/DDBJ databases">
        <title>Novel species in genus Planococcus.</title>
        <authorList>
            <person name="Ning S."/>
        </authorList>
    </citation>
    <scope>NUCLEOTIDE SEQUENCE [LARGE SCALE GENOMIC DNA]</scope>
    <source>
        <strain evidence="1 2">N028</strain>
    </source>
</reference>
<dbReference type="EMBL" id="JAUJWV010000001">
    <property type="protein sequence ID" value="MDN7240618.1"/>
    <property type="molecule type" value="Genomic_DNA"/>
</dbReference>
<accession>A0ABT8MYE3</accession>
<dbReference type="Proteomes" id="UP001172055">
    <property type="component" value="Unassembled WGS sequence"/>
</dbReference>
<keyword evidence="2" id="KW-1185">Reference proteome</keyword>
<evidence type="ECO:0000313" key="1">
    <source>
        <dbReference type="EMBL" id="MDN7240618.1"/>
    </source>
</evidence>
<evidence type="ECO:0000313" key="2">
    <source>
        <dbReference type="Proteomes" id="UP001172055"/>
    </source>
</evidence>
<name>A0ABT8MYE3_9BACL</name>